<keyword evidence="2" id="KW-0378">Hydrolase</keyword>
<organism evidence="2 3">
    <name type="scientific">Rhodovulum strictum</name>
    <dbReference type="NCBI Taxonomy" id="58314"/>
    <lineage>
        <taxon>Bacteria</taxon>
        <taxon>Pseudomonadati</taxon>
        <taxon>Pseudomonadota</taxon>
        <taxon>Alphaproteobacteria</taxon>
        <taxon>Rhodobacterales</taxon>
        <taxon>Paracoccaceae</taxon>
        <taxon>Rhodovulum</taxon>
    </lineage>
</organism>
<dbReference type="Proteomes" id="UP000466730">
    <property type="component" value="Unassembled WGS sequence"/>
</dbReference>
<dbReference type="PANTHER" id="PTHR36513">
    <property type="entry name" value="ABC TRANSMEMBRANE TYPE-1 DOMAIN-CONTAINING PROTEIN"/>
    <property type="match status" value="1"/>
</dbReference>
<dbReference type="PANTHER" id="PTHR36513:SF1">
    <property type="entry name" value="TRANSMEMBRANE PROTEIN"/>
    <property type="match status" value="1"/>
</dbReference>
<comment type="caution">
    <text evidence="2">The sequence shown here is derived from an EMBL/GenBank/DDBJ whole genome shotgun (WGS) entry which is preliminary data.</text>
</comment>
<evidence type="ECO:0000313" key="3">
    <source>
        <dbReference type="Proteomes" id="UP000466730"/>
    </source>
</evidence>
<protein>
    <submittedName>
        <fullName evidence="2">Alpha/beta fold hydrolase</fullName>
    </submittedName>
</protein>
<dbReference type="Pfam" id="PF05990">
    <property type="entry name" value="DUF900"/>
    <property type="match status" value="1"/>
</dbReference>
<accession>A0A844BFX6</accession>
<dbReference type="AlphaFoldDB" id="A0A844BFX6"/>
<dbReference type="InterPro" id="IPR029058">
    <property type="entry name" value="AB_hydrolase_fold"/>
</dbReference>
<evidence type="ECO:0000256" key="1">
    <source>
        <dbReference type="SAM" id="SignalP"/>
    </source>
</evidence>
<feature type="chain" id="PRO_5032885669" evidence="1">
    <location>
        <begin position="19"/>
        <end position="367"/>
    </location>
</feature>
<name>A0A844BFX6_9RHOB</name>
<dbReference type="OrthoDB" id="9797755at2"/>
<dbReference type="InterPro" id="IPR010297">
    <property type="entry name" value="DUF900_hydrolase"/>
</dbReference>
<feature type="signal peptide" evidence="1">
    <location>
        <begin position="1"/>
        <end position="18"/>
    </location>
</feature>
<dbReference type="InterPro" id="IPR014586">
    <property type="entry name" value="UCP033909"/>
</dbReference>
<dbReference type="PROSITE" id="PS51257">
    <property type="entry name" value="PROKAR_LIPOPROTEIN"/>
    <property type="match status" value="1"/>
</dbReference>
<dbReference type="SUPFAM" id="SSF53474">
    <property type="entry name" value="alpha/beta-Hydrolases"/>
    <property type="match status" value="1"/>
</dbReference>
<dbReference type="RefSeq" id="WP_153747193.1">
    <property type="nucleotide sequence ID" value="NZ_BAAADI010000014.1"/>
</dbReference>
<sequence length="367" mass="39088">MLRQIAFLLCLVALAGCAARGTLAVMREPATGAVERQVFVGTTRERTPGGLFGNTRSETVGFGAFTVAVPPDRAPGEIAYPKGQPDPGRQFVMTSARLFDRAPTFTAALARDLAARPRGKRAAVIFVHGFNTNFTEGLYRSAQLAHDFGIEGVALHYSWPSAASPFGYAHDRDSALFARKGFTELLDAVIAARPDEVLIVAHSMGALLSMEALRQMALTSPGRVAREIDGLILLSPDIDVDVFRAQVRDIGAMPPNVVVFTSQRDRALLLSARLSGQRERLGNIQSVGELADLRVTVLDVTGFSTGMGHFTAGSSPDLIRLLRNVPTLQQSFDEGAAGRPGLLPGTVITVQNATGIILSPLTALAGQ</sequence>
<proteinExistence type="predicted"/>
<gene>
    <name evidence="2" type="ORF">GH815_02710</name>
</gene>
<dbReference type="GO" id="GO:0016787">
    <property type="term" value="F:hydrolase activity"/>
    <property type="evidence" value="ECO:0007669"/>
    <property type="project" value="UniProtKB-KW"/>
</dbReference>
<evidence type="ECO:0000313" key="2">
    <source>
        <dbReference type="EMBL" id="MRH19893.1"/>
    </source>
</evidence>
<dbReference type="Gene3D" id="3.40.50.1820">
    <property type="entry name" value="alpha/beta hydrolase"/>
    <property type="match status" value="1"/>
</dbReference>
<dbReference type="EMBL" id="WJPO01000002">
    <property type="protein sequence ID" value="MRH19893.1"/>
    <property type="molecule type" value="Genomic_DNA"/>
</dbReference>
<keyword evidence="3" id="KW-1185">Reference proteome</keyword>
<keyword evidence="1" id="KW-0732">Signal</keyword>
<reference evidence="2 3" key="1">
    <citation type="submission" date="2019-11" db="EMBL/GenBank/DDBJ databases">
        <title>Draft Whole-Genome sequence of the marine photosynthetic bacterium Rhodovulum strictum DSM 11289.</title>
        <authorList>
            <person name="Kyndt J.A."/>
            <person name="Meyer T.E."/>
        </authorList>
    </citation>
    <scope>NUCLEOTIDE SEQUENCE [LARGE SCALE GENOMIC DNA]</scope>
    <source>
        <strain evidence="2 3">DSM 11289</strain>
    </source>
</reference>
<dbReference type="PIRSF" id="PIRSF033909">
    <property type="entry name" value="UCP033909"/>
    <property type="match status" value="1"/>
</dbReference>